<feature type="region of interest" description="Disordered" evidence="5">
    <location>
        <begin position="924"/>
        <end position="949"/>
    </location>
</feature>
<dbReference type="PROSITE" id="PS50835">
    <property type="entry name" value="IG_LIKE"/>
    <property type="match status" value="1"/>
</dbReference>
<dbReference type="InterPro" id="IPR007110">
    <property type="entry name" value="Ig-like_dom"/>
</dbReference>
<evidence type="ECO:0000256" key="5">
    <source>
        <dbReference type="SAM" id="MobiDB-lite"/>
    </source>
</evidence>
<dbReference type="InterPro" id="IPR001611">
    <property type="entry name" value="Leu-rich_rpt"/>
</dbReference>
<keyword evidence="1" id="KW-0433">Leucine-rich repeat</keyword>
<sequence length="949" mass="103576">MLPASGRTMRTVKKGWPPWPGSLTFVAITAAAMAVMMLTGPYSGVGAVSLAGVRFTGHGGPQISRRGQNRLSVAGADTGADRPEWLHDGIGGPGPGPEPLPPIDSCPPRCRCYYRAYRGCGVPDKLLTVNCTGLGLMEFPERLPAHTQVLDMSANNVQNLTTLPRLTELLVLDMSSNWLRVVDNRWLFEHVAQLTVLNLAHNALRQLQDGTFLGLRDLLVLDVSDNRLQRTELHAFADLRSLEVFRMDGNDLFHVRREWFLSMPSLVELRLSDNGLTSLVAGELPLPRLQHLDLSQNRFRKLDHRVFAGLENLRLVNVSDNRQLLQIPNEALKLVPALDILLLDGLGVVRLVQHAVSGLSAVEMSLSYMPELRSIGRAAFHNLTRLKTLQLHDCPRLAFLHPEAFSGVPRLRRLLIHNNALVAVSQRIVKSLPHLADLHLYHNPFRCDCNVYWLRKELSEYSRRHYSHVNKENTPSSSAAPLPSAHGAAGSSRLDPVLFPPPSSISTRSKSISTASNGAGPQGSNINKFNNIYSTIISDPGRVSCFFPDGASSLPLVQQPLQYFPETCPPVALAFFPPRVNVSLGEPLDLECEGLGVPEPSVSWVLPHGEEINASAAHAVRIRETMAITKAGAAPSAYLHIPGDVPSSSSSSSSPHTNGHSLRGNDEIKSHAEIRDDTTLHIPELRLTDSGSYGCHVTSPLGQDFSTVVVHVQRKPLTFTPVTVSNVYLTVAWEGSIPRAQMREFQLFYRKAPATVNSNGKAEDGIQGRISKLSSGDNESSSGHESKVSSEAAKLDLKEHGDDFRVVNLRGSTHVCTISGLEPQTRYELCLVYRSVHPIQCQLLTTTAQDVARVVRTGAGIAVHVSKTQIGTGIGLVLGALVVIWAGLVLRRARRRGRKNYQDYADPLREEKASIPLEGLRSSATTCGSAAPSTPLTSSRTALLTHSQI</sequence>
<evidence type="ECO:0000256" key="6">
    <source>
        <dbReference type="SAM" id="Phobius"/>
    </source>
</evidence>
<proteinExistence type="predicted"/>
<dbReference type="InterPro" id="IPR036179">
    <property type="entry name" value="Ig-like_dom_sf"/>
</dbReference>
<accession>A0AAE0Z9G1</accession>
<keyword evidence="9" id="KW-1185">Reference proteome</keyword>
<feature type="region of interest" description="Disordered" evidence="5">
    <location>
        <begin position="642"/>
        <end position="673"/>
    </location>
</feature>
<dbReference type="Gene3D" id="3.80.10.10">
    <property type="entry name" value="Ribonuclease Inhibitor"/>
    <property type="match status" value="2"/>
</dbReference>
<evidence type="ECO:0000313" key="8">
    <source>
        <dbReference type="EMBL" id="KAK3765234.1"/>
    </source>
</evidence>
<feature type="compositionally biased region" description="Basic and acidic residues" evidence="5">
    <location>
        <begin position="663"/>
        <end position="673"/>
    </location>
</feature>
<evidence type="ECO:0000313" key="9">
    <source>
        <dbReference type="Proteomes" id="UP001283361"/>
    </source>
</evidence>
<keyword evidence="6" id="KW-0812">Transmembrane</keyword>
<dbReference type="Proteomes" id="UP001283361">
    <property type="component" value="Unassembled WGS sequence"/>
</dbReference>
<evidence type="ECO:0000256" key="2">
    <source>
        <dbReference type="ARBA" id="ARBA00022729"/>
    </source>
</evidence>
<feature type="transmembrane region" description="Helical" evidence="6">
    <location>
        <begin position="870"/>
        <end position="890"/>
    </location>
</feature>
<dbReference type="Pfam" id="PF13855">
    <property type="entry name" value="LRR_8"/>
    <property type="match status" value="3"/>
</dbReference>
<dbReference type="SMART" id="SM00369">
    <property type="entry name" value="LRR_TYP"/>
    <property type="match status" value="9"/>
</dbReference>
<dbReference type="SMART" id="SM00013">
    <property type="entry name" value="LRRNT"/>
    <property type="match status" value="1"/>
</dbReference>
<keyword evidence="4" id="KW-1015">Disulfide bond</keyword>
<evidence type="ECO:0000256" key="1">
    <source>
        <dbReference type="ARBA" id="ARBA00022614"/>
    </source>
</evidence>
<dbReference type="InterPro" id="IPR032675">
    <property type="entry name" value="LRR_dom_sf"/>
</dbReference>
<feature type="region of interest" description="Disordered" evidence="5">
    <location>
        <begin position="469"/>
        <end position="495"/>
    </location>
</feature>
<dbReference type="InterPro" id="IPR003591">
    <property type="entry name" value="Leu-rich_rpt_typical-subtyp"/>
</dbReference>
<dbReference type="InterPro" id="IPR013783">
    <property type="entry name" value="Ig-like_fold"/>
</dbReference>
<feature type="region of interest" description="Disordered" evidence="5">
    <location>
        <begin position="758"/>
        <end position="792"/>
    </location>
</feature>
<dbReference type="PANTHER" id="PTHR24366">
    <property type="entry name" value="IG(IMMUNOGLOBULIN) AND LRR(LEUCINE RICH REPEAT) DOMAINS"/>
    <property type="match status" value="1"/>
</dbReference>
<dbReference type="InterPro" id="IPR003599">
    <property type="entry name" value="Ig_sub"/>
</dbReference>
<dbReference type="SMART" id="SM00408">
    <property type="entry name" value="IGc2"/>
    <property type="match status" value="1"/>
</dbReference>
<dbReference type="InterPro" id="IPR003598">
    <property type="entry name" value="Ig_sub2"/>
</dbReference>
<feature type="compositionally biased region" description="Basic and acidic residues" evidence="5">
    <location>
        <begin position="782"/>
        <end position="792"/>
    </location>
</feature>
<feature type="domain" description="Ig-like" evidence="7">
    <location>
        <begin position="569"/>
        <end position="706"/>
    </location>
</feature>
<organism evidence="8 9">
    <name type="scientific">Elysia crispata</name>
    <name type="common">lettuce slug</name>
    <dbReference type="NCBI Taxonomy" id="231223"/>
    <lineage>
        <taxon>Eukaryota</taxon>
        <taxon>Metazoa</taxon>
        <taxon>Spiralia</taxon>
        <taxon>Lophotrochozoa</taxon>
        <taxon>Mollusca</taxon>
        <taxon>Gastropoda</taxon>
        <taxon>Heterobranchia</taxon>
        <taxon>Euthyneura</taxon>
        <taxon>Panpulmonata</taxon>
        <taxon>Sacoglossa</taxon>
        <taxon>Placobranchoidea</taxon>
        <taxon>Plakobranchidae</taxon>
        <taxon>Elysia</taxon>
    </lineage>
</organism>
<evidence type="ECO:0000256" key="4">
    <source>
        <dbReference type="ARBA" id="ARBA00023157"/>
    </source>
</evidence>
<dbReference type="Gene3D" id="2.60.40.10">
    <property type="entry name" value="Immunoglobulins"/>
    <property type="match status" value="1"/>
</dbReference>
<dbReference type="AlphaFoldDB" id="A0AAE0Z9G1"/>
<dbReference type="InterPro" id="IPR000372">
    <property type="entry name" value="LRRNT"/>
</dbReference>
<dbReference type="PANTHER" id="PTHR24366:SF96">
    <property type="entry name" value="LEUCINE RICH REPEAT CONTAINING 53"/>
    <property type="match status" value="1"/>
</dbReference>
<dbReference type="SUPFAM" id="SSF48726">
    <property type="entry name" value="Immunoglobulin"/>
    <property type="match status" value="1"/>
</dbReference>
<keyword evidence="3" id="KW-0677">Repeat</keyword>
<comment type="caution">
    <text evidence="8">The sequence shown here is derived from an EMBL/GenBank/DDBJ whole genome shotgun (WGS) entry which is preliminary data.</text>
</comment>
<evidence type="ECO:0000256" key="3">
    <source>
        <dbReference type="ARBA" id="ARBA00022737"/>
    </source>
</evidence>
<evidence type="ECO:0000259" key="7">
    <source>
        <dbReference type="PROSITE" id="PS50835"/>
    </source>
</evidence>
<dbReference type="SUPFAM" id="SSF52058">
    <property type="entry name" value="L domain-like"/>
    <property type="match status" value="1"/>
</dbReference>
<reference evidence="8" key="1">
    <citation type="journal article" date="2023" name="G3 (Bethesda)">
        <title>A reference genome for the long-term kleptoplast-retaining sea slug Elysia crispata morphotype clarki.</title>
        <authorList>
            <person name="Eastman K.E."/>
            <person name="Pendleton A.L."/>
            <person name="Shaikh M.A."/>
            <person name="Suttiyut T."/>
            <person name="Ogas R."/>
            <person name="Tomko P."/>
            <person name="Gavelis G."/>
            <person name="Widhalm J.R."/>
            <person name="Wisecaver J.H."/>
        </authorList>
    </citation>
    <scope>NUCLEOTIDE SEQUENCE</scope>
    <source>
        <strain evidence="8">ECLA1</strain>
    </source>
</reference>
<dbReference type="EMBL" id="JAWDGP010004327">
    <property type="protein sequence ID" value="KAK3765234.1"/>
    <property type="molecule type" value="Genomic_DNA"/>
</dbReference>
<name>A0AAE0Z9G1_9GAST</name>
<keyword evidence="6" id="KW-1133">Transmembrane helix</keyword>
<protein>
    <recommendedName>
        <fullName evidence="7">Ig-like domain-containing protein</fullName>
    </recommendedName>
</protein>
<dbReference type="Pfam" id="PF07679">
    <property type="entry name" value="I-set"/>
    <property type="match status" value="2"/>
</dbReference>
<feature type="compositionally biased region" description="Low complexity" evidence="5">
    <location>
        <begin position="475"/>
        <end position="492"/>
    </location>
</feature>
<dbReference type="PROSITE" id="PS51450">
    <property type="entry name" value="LRR"/>
    <property type="match status" value="1"/>
</dbReference>
<keyword evidence="6" id="KW-0472">Membrane</keyword>
<dbReference type="InterPro" id="IPR013098">
    <property type="entry name" value="Ig_I-set"/>
</dbReference>
<gene>
    <name evidence="8" type="ORF">RRG08_051858</name>
</gene>
<keyword evidence="2" id="KW-0732">Signal</keyword>
<dbReference type="SMART" id="SM00409">
    <property type="entry name" value="IG"/>
    <property type="match status" value="1"/>
</dbReference>